<keyword evidence="12" id="KW-1185">Reference proteome</keyword>
<dbReference type="FunFam" id="3.30.70.660:FF:000002">
    <property type="entry name" value="tRNA pseudouridine synthase"/>
    <property type="match status" value="1"/>
</dbReference>
<dbReference type="PANTHER" id="PTHR11142">
    <property type="entry name" value="PSEUDOURIDYLATE SYNTHASE"/>
    <property type="match status" value="1"/>
</dbReference>
<evidence type="ECO:0000313" key="12">
    <source>
        <dbReference type="Proteomes" id="UP001345219"/>
    </source>
</evidence>
<organism evidence="11 12">
    <name type="scientific">Trapa incisa</name>
    <dbReference type="NCBI Taxonomy" id="236973"/>
    <lineage>
        <taxon>Eukaryota</taxon>
        <taxon>Viridiplantae</taxon>
        <taxon>Streptophyta</taxon>
        <taxon>Embryophyta</taxon>
        <taxon>Tracheophyta</taxon>
        <taxon>Spermatophyta</taxon>
        <taxon>Magnoliopsida</taxon>
        <taxon>eudicotyledons</taxon>
        <taxon>Gunneridae</taxon>
        <taxon>Pentapetalae</taxon>
        <taxon>rosids</taxon>
        <taxon>malvids</taxon>
        <taxon>Myrtales</taxon>
        <taxon>Lythraceae</taxon>
        <taxon>Trapa</taxon>
    </lineage>
</organism>
<feature type="region of interest" description="Disordered" evidence="9">
    <location>
        <begin position="336"/>
        <end position="373"/>
    </location>
</feature>
<evidence type="ECO:0000256" key="1">
    <source>
        <dbReference type="ARBA" id="ARBA00001166"/>
    </source>
</evidence>
<comment type="caution">
    <text evidence="11">The sequence shown here is derived from an EMBL/GenBank/DDBJ whole genome shotgun (WGS) entry which is preliminary data.</text>
</comment>
<dbReference type="Proteomes" id="UP001345219">
    <property type="component" value="Chromosome 3"/>
</dbReference>
<feature type="domain" description="Pseudouridine synthase I TruA alpha/beta" evidence="10">
    <location>
        <begin position="400"/>
        <end position="504"/>
    </location>
</feature>
<dbReference type="AlphaFoldDB" id="A0AAN7KET2"/>
<gene>
    <name evidence="11" type="ORF">SAY87_002884</name>
</gene>
<reference evidence="11 12" key="1">
    <citation type="journal article" date="2023" name="Hortic Res">
        <title>Pangenome of water caltrop reveals structural variations and asymmetric subgenome divergence after allopolyploidization.</title>
        <authorList>
            <person name="Zhang X."/>
            <person name="Chen Y."/>
            <person name="Wang L."/>
            <person name="Yuan Y."/>
            <person name="Fang M."/>
            <person name="Shi L."/>
            <person name="Lu R."/>
            <person name="Comes H.P."/>
            <person name="Ma Y."/>
            <person name="Chen Y."/>
            <person name="Huang G."/>
            <person name="Zhou Y."/>
            <person name="Zheng Z."/>
            <person name="Qiu Y."/>
        </authorList>
    </citation>
    <scope>NUCLEOTIDE SEQUENCE [LARGE SCALE GENOMIC DNA]</scope>
    <source>
        <tissue evidence="11">Roots</tissue>
    </source>
</reference>
<keyword evidence="7" id="KW-0539">Nucleus</keyword>
<feature type="region of interest" description="Disordered" evidence="9">
    <location>
        <begin position="1"/>
        <end position="46"/>
    </location>
</feature>
<dbReference type="FunFam" id="3.30.70.580:FF:000002">
    <property type="entry name" value="tRNA pseudouridine synthase"/>
    <property type="match status" value="1"/>
</dbReference>
<accession>A0AAN7KET2</accession>
<dbReference type="EMBL" id="JAXIOK010000006">
    <property type="protein sequence ID" value="KAK4767743.1"/>
    <property type="molecule type" value="Genomic_DNA"/>
</dbReference>
<evidence type="ECO:0000256" key="7">
    <source>
        <dbReference type="ARBA" id="ARBA00023242"/>
    </source>
</evidence>
<sequence length="577" mass="63663">MESENLGAPRSPPPPPPPQEPEPKRPKMSSTATSEEEQTNVANPRKPRYKRRKIAIFFAYCGVGYQGMQKNPGAKTIEGDLEEALFLAGAVPEPDRGNSKRYDWARSARTDKGVSAVGQVVSGRFYVDPPGLIGRLNSLLPQQIRIFGYKRVTASFNAKKFCDRRRYVYLIPVFALDPSCHRDRESVLASVGSESELVKCLECSERGRKVVGLMGKRCFSDPKGAANGDGNVEPLETIFTGDEVNGTSDVLPDSGMNAELNSVMVEGVDALIEEKGATESKCCVVDERTVSLECKGPVVASEDDHNVNADLNSGMELEGEKGANESGCGVVEKGTVSLESRGPAMAEEDTPAESRALEADAGSGSVVDKRDCSEEEEAKPLKGSFCYGEKERERLNRILSYYVGTHNFHNFTTRTKAEDPSARRYIVSFDASMTITIDGIEFVKCEVVGQSFMLHQIRKMIGLAVAVMRNCAPEALLEKAFEKNVNINVPTAPEVGLYLDECFFSSYNQKWKESHEELSMEAYEEEAEEFKMKYIYSHIASTEHKEGSVALWLHSLNHRNYPDLNHAGDDQDAAKQS</sequence>
<comment type="similarity">
    <text evidence="3">Belongs to the tRNA pseudouridine synthase TruA family.</text>
</comment>
<dbReference type="PANTHER" id="PTHR11142:SF4">
    <property type="entry name" value="PSEUDOURIDYLATE SYNTHASE 1 HOMOLOG"/>
    <property type="match status" value="1"/>
</dbReference>
<name>A0AAN7KET2_9MYRT</name>
<dbReference type="InterPro" id="IPR020097">
    <property type="entry name" value="PsdUridine_synth_TruA_a/b_dom"/>
</dbReference>
<dbReference type="Gene3D" id="3.30.70.660">
    <property type="entry name" value="Pseudouridine synthase I, catalytic domain, C-terminal subdomain"/>
    <property type="match status" value="1"/>
</dbReference>
<evidence type="ECO:0000256" key="8">
    <source>
        <dbReference type="ARBA" id="ARBA00036943"/>
    </source>
</evidence>
<dbReference type="Pfam" id="PF01416">
    <property type="entry name" value="PseudoU_synth_1"/>
    <property type="match status" value="1"/>
</dbReference>
<dbReference type="SUPFAM" id="SSF55120">
    <property type="entry name" value="Pseudouridine synthase"/>
    <property type="match status" value="1"/>
</dbReference>
<dbReference type="InterPro" id="IPR020094">
    <property type="entry name" value="TruA/RsuA/RluB/E/F_N"/>
</dbReference>
<evidence type="ECO:0000259" key="10">
    <source>
        <dbReference type="Pfam" id="PF01416"/>
    </source>
</evidence>
<keyword evidence="4" id="KW-0507">mRNA processing</keyword>
<dbReference type="GO" id="GO:0006397">
    <property type="term" value="P:mRNA processing"/>
    <property type="evidence" value="ECO:0007669"/>
    <property type="project" value="UniProtKB-KW"/>
</dbReference>
<evidence type="ECO:0000256" key="2">
    <source>
        <dbReference type="ARBA" id="ARBA00004123"/>
    </source>
</evidence>
<evidence type="ECO:0000256" key="6">
    <source>
        <dbReference type="ARBA" id="ARBA00023235"/>
    </source>
</evidence>
<comment type="catalytic activity">
    <reaction evidence="8">
        <text>a uridine in tRNA = a pseudouridine in tRNA</text>
        <dbReference type="Rhea" id="RHEA:54572"/>
        <dbReference type="Rhea" id="RHEA-COMP:13339"/>
        <dbReference type="Rhea" id="RHEA-COMP:13934"/>
        <dbReference type="ChEBI" id="CHEBI:65314"/>
        <dbReference type="ChEBI" id="CHEBI:65315"/>
    </reaction>
</comment>
<dbReference type="GO" id="GO:0009982">
    <property type="term" value="F:pseudouridine synthase activity"/>
    <property type="evidence" value="ECO:0007669"/>
    <property type="project" value="InterPro"/>
</dbReference>
<proteinExistence type="inferred from homology"/>
<dbReference type="InterPro" id="IPR020095">
    <property type="entry name" value="PsdUridine_synth_TruA_C"/>
</dbReference>
<evidence type="ECO:0000256" key="9">
    <source>
        <dbReference type="SAM" id="MobiDB-lite"/>
    </source>
</evidence>
<dbReference type="GO" id="GO:0005634">
    <property type="term" value="C:nucleus"/>
    <property type="evidence" value="ECO:0007669"/>
    <property type="project" value="UniProtKB-SubCell"/>
</dbReference>
<feature type="compositionally biased region" description="Pro residues" evidence="9">
    <location>
        <begin position="10"/>
        <end position="20"/>
    </location>
</feature>
<keyword evidence="6" id="KW-0413">Isomerase</keyword>
<dbReference type="GO" id="GO:0031119">
    <property type="term" value="P:tRNA pseudouridine synthesis"/>
    <property type="evidence" value="ECO:0007669"/>
    <property type="project" value="TreeGrafter"/>
</dbReference>
<comment type="catalytic activity">
    <reaction evidence="1">
        <text>a uridine in mRNA = a pseudouridine in mRNA</text>
        <dbReference type="Rhea" id="RHEA:56644"/>
        <dbReference type="Rhea" id="RHEA-COMP:14658"/>
        <dbReference type="Rhea" id="RHEA-COMP:14659"/>
        <dbReference type="ChEBI" id="CHEBI:65314"/>
        <dbReference type="ChEBI" id="CHEBI:65315"/>
    </reaction>
</comment>
<dbReference type="GO" id="GO:0003723">
    <property type="term" value="F:RNA binding"/>
    <property type="evidence" value="ECO:0007669"/>
    <property type="project" value="InterPro"/>
</dbReference>
<evidence type="ECO:0000256" key="3">
    <source>
        <dbReference type="ARBA" id="ARBA00009375"/>
    </source>
</evidence>
<evidence type="ECO:0000256" key="5">
    <source>
        <dbReference type="ARBA" id="ARBA00022694"/>
    </source>
</evidence>
<dbReference type="InterPro" id="IPR001406">
    <property type="entry name" value="PsdUridine_synth_TruA"/>
</dbReference>
<comment type="subcellular location">
    <subcellularLocation>
        <location evidence="2">Nucleus</location>
    </subcellularLocation>
</comment>
<keyword evidence="5" id="KW-0819">tRNA processing</keyword>
<protein>
    <recommendedName>
        <fullName evidence="10">Pseudouridine synthase I TruA alpha/beta domain-containing protein</fullName>
    </recommendedName>
</protein>
<dbReference type="GO" id="GO:1990481">
    <property type="term" value="P:mRNA pseudouridine synthesis"/>
    <property type="evidence" value="ECO:0007669"/>
    <property type="project" value="TreeGrafter"/>
</dbReference>
<dbReference type="InterPro" id="IPR020103">
    <property type="entry name" value="PsdUridine_synth_cat_dom_sf"/>
</dbReference>
<dbReference type="Gene3D" id="3.30.70.580">
    <property type="entry name" value="Pseudouridine synthase I, catalytic domain, N-terminal subdomain"/>
    <property type="match status" value="1"/>
</dbReference>
<evidence type="ECO:0000313" key="11">
    <source>
        <dbReference type="EMBL" id="KAK4767743.1"/>
    </source>
</evidence>
<evidence type="ECO:0000256" key="4">
    <source>
        <dbReference type="ARBA" id="ARBA00022664"/>
    </source>
</evidence>